<sequence>MLNAIEQQQIKFSIRVMVVNDEGKVLLGLKKKGFNANSWIFPGGQMDFGETVAQCGRREVWEETALQVTIEGMIDVVSETQGEKHVVFINLLASGKGQPVVTEPKEMIEWNWFYQNELPDNTTFSVRKAIGKIKDGQPVIPL</sequence>
<dbReference type="EMBL" id="AWQQ01000015">
    <property type="protein sequence ID" value="PHJ39720.1"/>
    <property type="molecule type" value="Genomic_DNA"/>
</dbReference>
<gene>
    <name evidence="2" type="ORF">P378_01770</name>
</gene>
<dbReference type="Gene3D" id="3.90.79.10">
    <property type="entry name" value="Nucleoside Triphosphate Pyrophosphohydrolase"/>
    <property type="match status" value="1"/>
</dbReference>
<dbReference type="Pfam" id="PF00293">
    <property type="entry name" value="NUDIX"/>
    <property type="match status" value="1"/>
</dbReference>
<name>A0A2C6LM92_9FIRM</name>
<dbReference type="PANTHER" id="PTHR16099">
    <property type="entry name" value="8-OXO-DGTP DIPHOSPHATES NUDT15"/>
    <property type="match status" value="1"/>
</dbReference>
<dbReference type="Proteomes" id="UP000222564">
    <property type="component" value="Unassembled WGS sequence"/>
</dbReference>
<proteinExistence type="predicted"/>
<dbReference type="SUPFAM" id="SSF55811">
    <property type="entry name" value="Nudix"/>
    <property type="match status" value="1"/>
</dbReference>
<organism evidence="2 3">
    <name type="scientific">Desulforamulus profundi</name>
    <dbReference type="NCBI Taxonomy" id="1383067"/>
    <lineage>
        <taxon>Bacteria</taxon>
        <taxon>Bacillati</taxon>
        <taxon>Bacillota</taxon>
        <taxon>Clostridia</taxon>
        <taxon>Eubacteriales</taxon>
        <taxon>Peptococcaceae</taxon>
        <taxon>Desulforamulus</taxon>
    </lineage>
</organism>
<dbReference type="PROSITE" id="PS51462">
    <property type="entry name" value="NUDIX"/>
    <property type="match status" value="1"/>
</dbReference>
<reference evidence="2 3" key="1">
    <citation type="submission" date="2013-09" db="EMBL/GenBank/DDBJ databases">
        <title>Biodegradation of hydrocarbons in the deep terrestrial subsurface : characterization of a microbial consortium composed of two Desulfotomaculum species originating from a deep geological formation.</title>
        <authorList>
            <person name="Aullo T."/>
            <person name="Berlendis S."/>
            <person name="Lascourreges J.-F."/>
            <person name="Dessort D."/>
            <person name="Saint-Laurent S."/>
            <person name="Schraauwers B."/>
            <person name="Mas J."/>
            <person name="Magot M."/>
            <person name="Ranchou-Peyruse A."/>
        </authorList>
    </citation>
    <scope>NUCLEOTIDE SEQUENCE [LARGE SCALE GENOMIC DNA]</scope>
    <source>
        <strain evidence="2 3">Bs107</strain>
    </source>
</reference>
<accession>A0A2C6LM92</accession>
<dbReference type="AlphaFoldDB" id="A0A2C6LM92"/>
<evidence type="ECO:0000313" key="3">
    <source>
        <dbReference type="Proteomes" id="UP000222564"/>
    </source>
</evidence>
<protein>
    <recommendedName>
        <fullName evidence="1">Nudix hydrolase domain-containing protein</fullName>
    </recommendedName>
</protein>
<dbReference type="RefSeq" id="WP_099082036.1">
    <property type="nucleotide sequence ID" value="NZ_AWQQ01000015.1"/>
</dbReference>
<evidence type="ECO:0000259" key="1">
    <source>
        <dbReference type="PROSITE" id="PS51462"/>
    </source>
</evidence>
<feature type="domain" description="Nudix hydrolase" evidence="1">
    <location>
        <begin position="9"/>
        <end position="141"/>
    </location>
</feature>
<dbReference type="PANTHER" id="PTHR16099:SF5">
    <property type="entry name" value="NUCLEOTIDE TRIPHOSPHATE DIPHOSPHATASE NUDT15"/>
    <property type="match status" value="1"/>
</dbReference>
<dbReference type="GO" id="GO:0035539">
    <property type="term" value="F:8-oxo-7,8-dihydrodeoxyguanosine triphosphate pyrophosphatase activity"/>
    <property type="evidence" value="ECO:0007669"/>
    <property type="project" value="TreeGrafter"/>
</dbReference>
<dbReference type="GO" id="GO:0005829">
    <property type="term" value="C:cytosol"/>
    <property type="evidence" value="ECO:0007669"/>
    <property type="project" value="TreeGrafter"/>
</dbReference>
<comment type="caution">
    <text evidence="2">The sequence shown here is derived from an EMBL/GenBank/DDBJ whole genome shotgun (WGS) entry which is preliminary data.</text>
</comment>
<keyword evidence="3" id="KW-1185">Reference proteome</keyword>
<dbReference type="InterPro" id="IPR015797">
    <property type="entry name" value="NUDIX_hydrolase-like_dom_sf"/>
</dbReference>
<dbReference type="GO" id="GO:0006203">
    <property type="term" value="P:dGTP catabolic process"/>
    <property type="evidence" value="ECO:0007669"/>
    <property type="project" value="TreeGrafter"/>
</dbReference>
<evidence type="ECO:0000313" key="2">
    <source>
        <dbReference type="EMBL" id="PHJ39720.1"/>
    </source>
</evidence>
<dbReference type="OrthoDB" id="9787476at2"/>
<dbReference type="CDD" id="cd04678">
    <property type="entry name" value="NUDIX_MTH2_Nudt15"/>
    <property type="match status" value="1"/>
</dbReference>
<dbReference type="InterPro" id="IPR000086">
    <property type="entry name" value="NUDIX_hydrolase_dom"/>
</dbReference>